<dbReference type="OrthoDB" id="9792877at2"/>
<dbReference type="AlphaFoldDB" id="A0A4R1B496"/>
<comment type="caution">
    <text evidence="1">The sequence shown here is derived from an EMBL/GenBank/DDBJ whole genome shotgun (WGS) entry which is preliminary data.</text>
</comment>
<sequence>MEKPPLLAVVEFLAHNRLKAVYEAAGYAVQNEFMVRKAIAWLRKNRPRVVAADFFYQPDFRDRVSNLESLLATLQAMPDVKVVVYYDPIHQAALDKVSQRFHIDAALPVPVQEAALQALLADWR</sequence>
<organism evidence="1 2">
    <name type="scientific">Parasulfuritortus cantonensis</name>
    <dbReference type="NCBI Taxonomy" id="2528202"/>
    <lineage>
        <taxon>Bacteria</taxon>
        <taxon>Pseudomonadati</taxon>
        <taxon>Pseudomonadota</taxon>
        <taxon>Betaproteobacteria</taxon>
        <taxon>Nitrosomonadales</taxon>
        <taxon>Thiobacillaceae</taxon>
        <taxon>Parasulfuritortus</taxon>
    </lineage>
</organism>
<evidence type="ECO:0000313" key="1">
    <source>
        <dbReference type="EMBL" id="TCJ12912.1"/>
    </source>
</evidence>
<reference evidence="1 2" key="1">
    <citation type="submission" date="2019-03" db="EMBL/GenBank/DDBJ databases">
        <title>Genome sequence of Thiobacillaceae bacterium LSR1, a sulfur-oxidizing bacterium isolated from freshwater sediment.</title>
        <authorList>
            <person name="Li S."/>
        </authorList>
    </citation>
    <scope>NUCLEOTIDE SEQUENCE [LARGE SCALE GENOMIC DNA]</scope>
    <source>
        <strain evidence="1 2">LSR1</strain>
    </source>
</reference>
<keyword evidence="2" id="KW-1185">Reference proteome</keyword>
<proteinExistence type="predicted"/>
<evidence type="ECO:0000313" key="2">
    <source>
        <dbReference type="Proteomes" id="UP000295443"/>
    </source>
</evidence>
<protein>
    <recommendedName>
        <fullName evidence="3">Response regulatory domain-containing protein</fullName>
    </recommendedName>
</protein>
<gene>
    <name evidence="1" type="ORF">EZJ19_11830</name>
</gene>
<dbReference type="RefSeq" id="WP_131447822.1">
    <property type="nucleotide sequence ID" value="NZ_SJZB01000042.1"/>
</dbReference>
<name>A0A4R1B496_9PROT</name>
<dbReference type="EMBL" id="SJZB01000042">
    <property type="protein sequence ID" value="TCJ12912.1"/>
    <property type="molecule type" value="Genomic_DNA"/>
</dbReference>
<dbReference type="Proteomes" id="UP000295443">
    <property type="component" value="Unassembled WGS sequence"/>
</dbReference>
<accession>A0A4R1B496</accession>
<evidence type="ECO:0008006" key="3">
    <source>
        <dbReference type="Google" id="ProtNLM"/>
    </source>
</evidence>